<keyword evidence="7" id="KW-1133">Transmembrane helix</keyword>
<evidence type="ECO:0000313" key="10">
    <source>
        <dbReference type="Proteomes" id="UP000237752"/>
    </source>
</evidence>
<dbReference type="AlphaFoldDB" id="A0A2T1A159"/>
<organism evidence="9 10">
    <name type="scientific">Antricoccus suffuscus</name>
    <dbReference type="NCBI Taxonomy" id="1629062"/>
    <lineage>
        <taxon>Bacteria</taxon>
        <taxon>Bacillati</taxon>
        <taxon>Actinomycetota</taxon>
        <taxon>Actinomycetes</taxon>
        <taxon>Geodermatophilales</taxon>
        <taxon>Antricoccaceae</taxon>
        <taxon>Antricoccus</taxon>
    </lineage>
</organism>
<dbReference type="EMBL" id="PVUE01000007">
    <property type="protein sequence ID" value="PRZ42068.1"/>
    <property type="molecule type" value="Genomic_DNA"/>
</dbReference>
<dbReference type="Pfam" id="PF01435">
    <property type="entry name" value="Peptidase_M48"/>
    <property type="match status" value="1"/>
</dbReference>
<dbReference type="PANTHER" id="PTHR34978:SF3">
    <property type="entry name" value="SLR0241 PROTEIN"/>
    <property type="match status" value="1"/>
</dbReference>
<dbReference type="CDD" id="cd07326">
    <property type="entry name" value="M56_BlaR1_MecR1_like"/>
    <property type="match status" value="1"/>
</dbReference>
<evidence type="ECO:0000259" key="8">
    <source>
        <dbReference type="Pfam" id="PF01435"/>
    </source>
</evidence>
<dbReference type="PANTHER" id="PTHR34978">
    <property type="entry name" value="POSSIBLE SENSOR-TRANSDUCER PROTEIN BLAR"/>
    <property type="match status" value="1"/>
</dbReference>
<sequence length="304" mass="32435">MVVTAVALAVMSVLLADPIPRWLSKARWTWHDPVGGLVLWQSIGLAAGLSLCGCFLVLGFGNLGPSLPEALIAFWRDTADGVPFRGIGAADAACLLIAAGLALRLFWTLLRSVRRVLAVRRTQRDALDVLATPWPNDAGVLVLDHPSAVAYCLPGNKSRLVISSGATERLSRDQLNAVLTHERAHLSHRHDLVVLPFVAWGAALPFSVGVRRAQANVALLVEMMADDAAVQAGQADALIAALNRMRPASVRNLGGVDQDIASEVRRHRLQNPSRGTTRLRSASLAASALLLLVPTLVIVVPALI</sequence>
<proteinExistence type="inferred from homology"/>
<dbReference type="Gene3D" id="3.30.2010.10">
    <property type="entry name" value="Metalloproteases ('zincins'), catalytic domain"/>
    <property type="match status" value="1"/>
</dbReference>
<dbReference type="GO" id="GO:0006508">
    <property type="term" value="P:proteolysis"/>
    <property type="evidence" value="ECO:0007669"/>
    <property type="project" value="UniProtKB-KW"/>
</dbReference>
<dbReference type="InterPro" id="IPR001915">
    <property type="entry name" value="Peptidase_M48"/>
</dbReference>
<keyword evidence="10" id="KW-1185">Reference proteome</keyword>
<keyword evidence="1 6" id="KW-0645">Protease</keyword>
<evidence type="ECO:0000256" key="4">
    <source>
        <dbReference type="ARBA" id="ARBA00022833"/>
    </source>
</evidence>
<keyword evidence="3 6" id="KW-0378">Hydrolase</keyword>
<comment type="caution">
    <text evidence="9">The sequence shown here is derived from an EMBL/GenBank/DDBJ whole genome shotgun (WGS) entry which is preliminary data.</text>
</comment>
<evidence type="ECO:0000256" key="1">
    <source>
        <dbReference type="ARBA" id="ARBA00022670"/>
    </source>
</evidence>
<gene>
    <name evidence="9" type="ORF">CLV47_107196</name>
</gene>
<feature type="transmembrane region" description="Helical" evidence="7">
    <location>
        <begin position="84"/>
        <end position="107"/>
    </location>
</feature>
<dbReference type="InterPro" id="IPR052173">
    <property type="entry name" value="Beta-lactam_resp_regulator"/>
</dbReference>
<keyword evidence="2" id="KW-0479">Metal-binding</keyword>
<name>A0A2T1A159_9ACTN</name>
<evidence type="ECO:0000256" key="3">
    <source>
        <dbReference type="ARBA" id="ARBA00022801"/>
    </source>
</evidence>
<evidence type="ECO:0000313" key="9">
    <source>
        <dbReference type="EMBL" id="PRZ42068.1"/>
    </source>
</evidence>
<feature type="domain" description="Peptidase M48" evidence="8">
    <location>
        <begin position="139"/>
        <end position="216"/>
    </location>
</feature>
<protein>
    <submittedName>
        <fullName evidence="9">Peptidase M48-like protein</fullName>
    </submittedName>
</protein>
<evidence type="ECO:0000256" key="5">
    <source>
        <dbReference type="ARBA" id="ARBA00023049"/>
    </source>
</evidence>
<dbReference type="OrthoDB" id="9785340at2"/>
<comment type="cofactor">
    <cofactor evidence="6">
        <name>Zn(2+)</name>
        <dbReference type="ChEBI" id="CHEBI:29105"/>
    </cofactor>
    <text evidence="6">Binds 1 zinc ion per subunit.</text>
</comment>
<evidence type="ECO:0000256" key="2">
    <source>
        <dbReference type="ARBA" id="ARBA00022723"/>
    </source>
</evidence>
<keyword evidence="4 6" id="KW-0862">Zinc</keyword>
<reference evidence="9 10" key="1">
    <citation type="submission" date="2018-03" db="EMBL/GenBank/DDBJ databases">
        <title>Genomic Encyclopedia of Archaeal and Bacterial Type Strains, Phase II (KMG-II): from individual species to whole genera.</title>
        <authorList>
            <person name="Goeker M."/>
        </authorList>
    </citation>
    <scope>NUCLEOTIDE SEQUENCE [LARGE SCALE GENOMIC DNA]</scope>
    <source>
        <strain evidence="9 10">DSM 100065</strain>
    </source>
</reference>
<evidence type="ECO:0000256" key="6">
    <source>
        <dbReference type="RuleBase" id="RU003983"/>
    </source>
</evidence>
<accession>A0A2T1A159</accession>
<evidence type="ECO:0000256" key="7">
    <source>
        <dbReference type="SAM" id="Phobius"/>
    </source>
</evidence>
<keyword evidence="5 6" id="KW-0482">Metalloprotease</keyword>
<keyword evidence="7" id="KW-0472">Membrane</keyword>
<dbReference type="GO" id="GO:0004222">
    <property type="term" value="F:metalloendopeptidase activity"/>
    <property type="evidence" value="ECO:0007669"/>
    <property type="project" value="InterPro"/>
</dbReference>
<dbReference type="RefSeq" id="WP_106349007.1">
    <property type="nucleotide sequence ID" value="NZ_PVUE01000007.1"/>
</dbReference>
<feature type="transmembrane region" description="Helical" evidence="7">
    <location>
        <begin position="282"/>
        <end position="303"/>
    </location>
</feature>
<dbReference type="GO" id="GO:0046872">
    <property type="term" value="F:metal ion binding"/>
    <property type="evidence" value="ECO:0007669"/>
    <property type="project" value="UniProtKB-KW"/>
</dbReference>
<feature type="transmembrane region" description="Helical" evidence="7">
    <location>
        <begin position="40"/>
        <end position="63"/>
    </location>
</feature>
<comment type="similarity">
    <text evidence="6">Belongs to the peptidase M48 family.</text>
</comment>
<keyword evidence="7" id="KW-0812">Transmembrane</keyword>
<dbReference type="Proteomes" id="UP000237752">
    <property type="component" value="Unassembled WGS sequence"/>
</dbReference>